<evidence type="ECO:0000256" key="1">
    <source>
        <dbReference type="SAM" id="Phobius"/>
    </source>
</evidence>
<dbReference type="AlphaFoldDB" id="A0A7T8G434"/>
<keyword evidence="2" id="KW-0496">Mitochondrion</keyword>
<organism evidence="2">
    <name type="scientific">Thuricola similis</name>
    <dbReference type="NCBI Taxonomy" id="2784598"/>
    <lineage>
        <taxon>Eukaryota</taxon>
        <taxon>Sar</taxon>
        <taxon>Alveolata</taxon>
        <taxon>Ciliophora</taxon>
        <taxon>Intramacronucleata</taxon>
        <taxon>Oligohymenophorea</taxon>
        <taxon>Peritrichia</taxon>
        <taxon>Sessilida</taxon>
        <taxon>Vaginicolidae</taxon>
        <taxon>Thuricola</taxon>
    </lineage>
</organism>
<feature type="transmembrane region" description="Helical" evidence="1">
    <location>
        <begin position="125"/>
        <end position="145"/>
    </location>
</feature>
<keyword evidence="1" id="KW-0812">Transmembrane</keyword>
<keyword evidence="1" id="KW-0472">Membrane</keyword>
<name>A0A7T8G434_9CILI</name>
<sequence length="163" mass="20223">MFLRRLKLKKLKKIMLIYHIFWKDYLIKPLTFEINYTYCFYPTTPQRQLHYNIFNLISHKSQNISSGSLLKEHFTLYHSMKKNFLHLQKLVYLLWLFLEDLHNEPFYFYIKNYNNLTFLLIKQMYIIFNGLNAAFIVSKPFNYTLKYRKRIKKKTWKMLLQLN</sequence>
<protein>
    <submittedName>
        <fullName evidence="2">Uncharacterized protein</fullName>
    </submittedName>
</protein>
<accession>A0A7T8G434</accession>
<evidence type="ECO:0000313" key="2">
    <source>
        <dbReference type="EMBL" id="QQP22126.1"/>
    </source>
</evidence>
<dbReference type="EMBL" id="MW221262">
    <property type="protein sequence ID" value="QQP22126.1"/>
    <property type="molecule type" value="Genomic_DNA"/>
</dbReference>
<keyword evidence="1" id="KW-1133">Transmembrane helix</keyword>
<reference evidence="2" key="1">
    <citation type="submission" date="2020-11" db="EMBL/GenBank/DDBJ databases">
        <title>Combining integrative taxonomy and mitogenome sequencing of Thuricola similis Bock, 1963 (Peritrichia, Vaginicolidae) provides a full redescription of this poorly known ciliate and new insights into the evolutionary relationships among Oligohymenophorea subclasses.</title>
        <authorList>
            <person name="Liao W."/>
            <person name="Campello-Nunes P.H."/>
            <person name="Gammuto L."/>
            <person name="Viana T.A."/>
            <person name="de Oliveira Marchesini R."/>
            <person name="da Silva Pavia T."/>
            <person name="da Silva-Neto I.D."/>
            <person name="Modeo L."/>
            <person name="Petroni G."/>
        </authorList>
    </citation>
    <scope>NUCLEOTIDE SEQUENCE</scope>
    <source>
        <strain evidence="2">CUIT</strain>
    </source>
</reference>
<proteinExistence type="predicted"/>
<gene>
    <name evidence="2" type="ORF">TSIM_12</name>
</gene>
<geneLocation type="mitochondrion" evidence="2"/>